<evidence type="ECO:0000313" key="6">
    <source>
        <dbReference type="EMBL" id="RTR40064.1"/>
    </source>
</evidence>
<organism evidence="6 7">
    <name type="scientific">Shewanella canadensis</name>
    <dbReference type="NCBI Taxonomy" id="271096"/>
    <lineage>
        <taxon>Bacteria</taxon>
        <taxon>Pseudomonadati</taxon>
        <taxon>Pseudomonadota</taxon>
        <taxon>Gammaproteobacteria</taxon>
        <taxon>Alteromonadales</taxon>
        <taxon>Shewanellaceae</taxon>
        <taxon>Shewanella</taxon>
    </lineage>
</organism>
<gene>
    <name evidence="6" type="ORF">EKG38_04870</name>
</gene>
<accession>A0A3S0KXY3</accession>
<dbReference type="Gene3D" id="3.40.190.10">
    <property type="entry name" value="Periplasmic binding protein-like II"/>
    <property type="match status" value="2"/>
</dbReference>
<keyword evidence="3" id="KW-0732">Signal</keyword>
<evidence type="ECO:0000256" key="2">
    <source>
        <dbReference type="ARBA" id="ARBA00010333"/>
    </source>
</evidence>
<dbReference type="Pfam" id="PF00497">
    <property type="entry name" value="SBP_bac_3"/>
    <property type="match status" value="1"/>
</dbReference>
<evidence type="ECO:0000256" key="1">
    <source>
        <dbReference type="ARBA" id="ARBA00004196"/>
    </source>
</evidence>
<reference evidence="6 7" key="1">
    <citation type="submission" date="2018-12" db="EMBL/GenBank/DDBJ databases">
        <authorList>
            <person name="Yu L."/>
        </authorList>
    </citation>
    <scope>NUCLEOTIDE SEQUENCE [LARGE SCALE GENOMIC DNA]</scope>
    <source>
        <strain evidence="6 7">HAW-EB2</strain>
    </source>
</reference>
<dbReference type="InterPro" id="IPR018313">
    <property type="entry name" value="SBP_3_CS"/>
</dbReference>
<comment type="similarity">
    <text evidence="2 4">Belongs to the bacterial solute-binding protein 3 family.</text>
</comment>
<dbReference type="Proteomes" id="UP000267448">
    <property type="component" value="Unassembled WGS sequence"/>
</dbReference>
<proteinExistence type="inferred from homology"/>
<name>A0A3S0KXY3_9GAMM</name>
<dbReference type="SMART" id="SM00062">
    <property type="entry name" value="PBPb"/>
    <property type="match status" value="1"/>
</dbReference>
<dbReference type="GO" id="GO:0030313">
    <property type="term" value="C:cell envelope"/>
    <property type="evidence" value="ECO:0007669"/>
    <property type="project" value="UniProtKB-SubCell"/>
</dbReference>
<dbReference type="PANTHER" id="PTHR35936">
    <property type="entry name" value="MEMBRANE-BOUND LYTIC MUREIN TRANSGLYCOSYLASE F"/>
    <property type="match status" value="1"/>
</dbReference>
<dbReference type="PANTHER" id="PTHR35936:SF38">
    <property type="entry name" value="GLUTAMINE-BINDING PERIPLASMIC PROTEIN"/>
    <property type="match status" value="1"/>
</dbReference>
<evidence type="ECO:0000256" key="4">
    <source>
        <dbReference type="RuleBase" id="RU003744"/>
    </source>
</evidence>
<dbReference type="SUPFAM" id="SSF53850">
    <property type="entry name" value="Periplasmic binding protein-like II"/>
    <property type="match status" value="1"/>
</dbReference>
<comment type="subcellular location">
    <subcellularLocation>
        <location evidence="1">Cell envelope</location>
    </subcellularLocation>
</comment>
<dbReference type="EMBL" id="RXNU01000002">
    <property type="protein sequence ID" value="RTR40064.1"/>
    <property type="molecule type" value="Genomic_DNA"/>
</dbReference>
<dbReference type="InterPro" id="IPR001638">
    <property type="entry name" value="Solute-binding_3/MltF_N"/>
</dbReference>
<keyword evidence="7" id="KW-1185">Reference proteome</keyword>
<comment type="caution">
    <text evidence="6">The sequence shown here is derived from an EMBL/GenBank/DDBJ whole genome shotgun (WGS) entry which is preliminary data.</text>
</comment>
<feature type="domain" description="Solute-binding protein family 3/N-terminal" evidence="5">
    <location>
        <begin position="28"/>
        <end position="245"/>
    </location>
</feature>
<dbReference type="PROSITE" id="PS01039">
    <property type="entry name" value="SBP_BACTERIAL_3"/>
    <property type="match status" value="1"/>
</dbReference>
<dbReference type="AlphaFoldDB" id="A0A3S0KXY3"/>
<evidence type="ECO:0000313" key="7">
    <source>
        <dbReference type="Proteomes" id="UP000267448"/>
    </source>
</evidence>
<protein>
    <submittedName>
        <fullName evidence="6">Basic amino acid ABC transporter substrate-binding protein</fullName>
    </submittedName>
</protein>
<sequence>MKKSMLFVGSLGLAGVLMLTGCGKSDDVLVVGTNAAFPPFEYVGGVSGDEIKGFDIDLARQIAKDAGKTLKVENMKFDSLIVALNSGKVDLIASGMTITSERQASVNFSDPYYEATQVVLVNRDNTSIKSVDDLKGKHIAVQLGSTGDIMAKSYSQQVTAFNTGFEAVMELKNAKVDLVLFDSEPAASFLDKNPGLKMVELDFEPEFYGFAVAKEKVELLHSINNTLTTMKHNGEYEALVAKHMK</sequence>
<evidence type="ECO:0000259" key="5">
    <source>
        <dbReference type="SMART" id="SM00062"/>
    </source>
</evidence>
<evidence type="ECO:0000256" key="3">
    <source>
        <dbReference type="ARBA" id="ARBA00022729"/>
    </source>
</evidence>
<dbReference type="CDD" id="cd13624">
    <property type="entry name" value="PBP2_Arg_Lys_His"/>
    <property type="match status" value="1"/>
</dbReference>
<dbReference type="PROSITE" id="PS51257">
    <property type="entry name" value="PROKAR_LIPOPROTEIN"/>
    <property type="match status" value="1"/>
</dbReference>
<dbReference type="RefSeq" id="WP_126519108.1">
    <property type="nucleotide sequence ID" value="NZ_RXNU01000002.1"/>
</dbReference>
<dbReference type="OrthoDB" id="9768183at2"/>